<proteinExistence type="predicted"/>
<dbReference type="EMBL" id="PHQY01000612">
    <property type="protein sequence ID" value="PJO43426.1"/>
    <property type="molecule type" value="Genomic_DNA"/>
</dbReference>
<dbReference type="InterPro" id="IPR025459">
    <property type="entry name" value="DUF4279"/>
</dbReference>
<protein>
    <recommendedName>
        <fullName evidence="3">DUF4279 domain-containing protein</fullName>
    </recommendedName>
</protein>
<evidence type="ECO:0000313" key="1">
    <source>
        <dbReference type="EMBL" id="PJO43426.1"/>
    </source>
</evidence>
<gene>
    <name evidence="1" type="ORF">CWD94_12825</name>
</gene>
<dbReference type="Pfam" id="PF14106">
    <property type="entry name" value="DUF4279"/>
    <property type="match status" value="1"/>
</dbReference>
<sequence>MNKTQVKIYFSLFGDDFPIDDVTEKLEVTPTDTYKKGDLIQNRSTFIRKETSWDLGTGYQFSLDVNDQLKQIIGMLQNKSSVINEIKEAYSLECKFFIVIKIENGNTPALYLDKDIIKFASSIDAEIDVDLYANPYNDFGE</sequence>
<organism evidence="1 2">
    <name type="scientific">Lysinibacillus xylanilyticus</name>
    <dbReference type="NCBI Taxonomy" id="582475"/>
    <lineage>
        <taxon>Bacteria</taxon>
        <taxon>Bacillati</taxon>
        <taxon>Bacillota</taxon>
        <taxon>Bacilli</taxon>
        <taxon>Bacillales</taxon>
        <taxon>Bacillaceae</taxon>
        <taxon>Lysinibacillus</taxon>
    </lineage>
</organism>
<dbReference type="AlphaFoldDB" id="A0A2M9Q5S0"/>
<reference evidence="1 2" key="1">
    <citation type="submission" date="2017-11" db="EMBL/GenBank/DDBJ databases">
        <title>Bacterial isolate from king chilli rhizosphere.</title>
        <authorList>
            <person name="Takhelmayum P."/>
            <person name="Sarangthem I."/>
        </authorList>
    </citation>
    <scope>NUCLEOTIDE SEQUENCE [LARGE SCALE GENOMIC DNA]</scope>
    <source>
        <strain evidence="2">t26</strain>
    </source>
</reference>
<evidence type="ECO:0008006" key="3">
    <source>
        <dbReference type="Google" id="ProtNLM"/>
    </source>
</evidence>
<accession>A0A2M9Q5S0</accession>
<comment type="caution">
    <text evidence="1">The sequence shown here is derived from an EMBL/GenBank/DDBJ whole genome shotgun (WGS) entry which is preliminary data.</text>
</comment>
<evidence type="ECO:0000313" key="2">
    <source>
        <dbReference type="Proteomes" id="UP000232101"/>
    </source>
</evidence>
<dbReference type="Proteomes" id="UP000232101">
    <property type="component" value="Unassembled WGS sequence"/>
</dbReference>
<dbReference type="RefSeq" id="WP_100543391.1">
    <property type="nucleotide sequence ID" value="NZ_PHQY01000612.1"/>
</dbReference>
<name>A0A2M9Q5S0_9BACI</name>